<dbReference type="AlphaFoldDB" id="B3T1K5"/>
<proteinExistence type="predicted"/>
<protein>
    <submittedName>
        <fullName evidence="1">Uncharacterized protein</fullName>
    </submittedName>
</protein>
<name>B3T1K5_9ZZZZ</name>
<evidence type="ECO:0000313" key="1">
    <source>
        <dbReference type="EMBL" id="ABZ06464.1"/>
    </source>
</evidence>
<sequence>MVLPDDYPSLSPVLLMAPSPRWTPRPVSDRAISGVAVSFQQPSVSTPGIMLPYTRRGIPRGLFVVRSAVERIWLPFRTMGFYAGAEGLTCPQCLYQPLC</sequence>
<accession>B3T1K5</accession>
<dbReference type="EMBL" id="EU016576">
    <property type="protein sequence ID" value="ABZ06464.1"/>
    <property type="molecule type" value="Genomic_DNA"/>
</dbReference>
<reference evidence="1" key="1">
    <citation type="journal article" date="2008" name="ISME J.">
        <title>Genomic patterns of recombination, clonal divergence and environment in marine microbial populations.</title>
        <authorList>
            <person name="Konstantinidis K.T."/>
            <person name="Delong E.F."/>
        </authorList>
    </citation>
    <scope>NUCLEOTIDE SEQUENCE</scope>
</reference>
<organism evidence="1">
    <name type="scientific">uncultured marine microorganism HF4000_010I05</name>
    <dbReference type="NCBI Taxonomy" id="455517"/>
    <lineage>
        <taxon>unclassified sequences</taxon>
        <taxon>environmental samples</taxon>
    </lineage>
</organism>
<gene>
    <name evidence="1" type="ORF">ALOHA_HF4000010I05ctg1g28</name>
</gene>